<dbReference type="Proteomes" id="UP000799537">
    <property type="component" value="Unassembled WGS sequence"/>
</dbReference>
<feature type="compositionally biased region" description="Pro residues" evidence="1">
    <location>
        <begin position="29"/>
        <end position="38"/>
    </location>
</feature>
<protein>
    <submittedName>
        <fullName evidence="2">Uncharacterized protein</fullName>
    </submittedName>
</protein>
<evidence type="ECO:0000256" key="1">
    <source>
        <dbReference type="SAM" id="MobiDB-lite"/>
    </source>
</evidence>
<dbReference type="EMBL" id="ML993618">
    <property type="protein sequence ID" value="KAF2161659.1"/>
    <property type="molecule type" value="Genomic_DNA"/>
</dbReference>
<sequence length="226" mass="24973">MAARAAAQAAYRGHPPHQRQPIVQQYAQPPMPQYAQPPMPGMQLVDPNDAAAFEGMRLTVAPDGSYAYLTPIHSPIVSDYSMSDASSGSFSPVPSIYHPKSPHDVSGLCQGDAHQTTGPPPTFGDTSHSWPMRKTSDAYTGQIQGRVSRSENDAFRERAFAERRRRQEAYKRCGKMELPKPAYIGKGKQRAVEPRKSSQGSSEKHSLRSNISRVSRRMKSIFSRSS</sequence>
<dbReference type="GeneID" id="54562128"/>
<organism evidence="2 3">
    <name type="scientific">Zasmidium cellare ATCC 36951</name>
    <dbReference type="NCBI Taxonomy" id="1080233"/>
    <lineage>
        <taxon>Eukaryota</taxon>
        <taxon>Fungi</taxon>
        <taxon>Dikarya</taxon>
        <taxon>Ascomycota</taxon>
        <taxon>Pezizomycotina</taxon>
        <taxon>Dothideomycetes</taxon>
        <taxon>Dothideomycetidae</taxon>
        <taxon>Mycosphaerellales</taxon>
        <taxon>Mycosphaerellaceae</taxon>
        <taxon>Zasmidium</taxon>
    </lineage>
</organism>
<feature type="compositionally biased region" description="Basic and acidic residues" evidence="1">
    <location>
        <begin position="190"/>
        <end position="206"/>
    </location>
</feature>
<gene>
    <name evidence="2" type="ORF">M409DRAFT_28056</name>
</gene>
<name>A0A6A6C7E8_ZASCE</name>
<keyword evidence="3" id="KW-1185">Reference proteome</keyword>
<accession>A0A6A6C7E8</accession>
<reference evidence="2" key="1">
    <citation type="journal article" date="2020" name="Stud. Mycol.">
        <title>101 Dothideomycetes genomes: a test case for predicting lifestyles and emergence of pathogens.</title>
        <authorList>
            <person name="Haridas S."/>
            <person name="Albert R."/>
            <person name="Binder M."/>
            <person name="Bloem J."/>
            <person name="Labutti K."/>
            <person name="Salamov A."/>
            <person name="Andreopoulos B."/>
            <person name="Baker S."/>
            <person name="Barry K."/>
            <person name="Bills G."/>
            <person name="Bluhm B."/>
            <person name="Cannon C."/>
            <person name="Castanera R."/>
            <person name="Culley D."/>
            <person name="Daum C."/>
            <person name="Ezra D."/>
            <person name="Gonzalez J."/>
            <person name="Henrissat B."/>
            <person name="Kuo A."/>
            <person name="Liang C."/>
            <person name="Lipzen A."/>
            <person name="Lutzoni F."/>
            <person name="Magnuson J."/>
            <person name="Mondo S."/>
            <person name="Nolan M."/>
            <person name="Ohm R."/>
            <person name="Pangilinan J."/>
            <person name="Park H.-J."/>
            <person name="Ramirez L."/>
            <person name="Alfaro M."/>
            <person name="Sun H."/>
            <person name="Tritt A."/>
            <person name="Yoshinaga Y."/>
            <person name="Zwiers L.-H."/>
            <person name="Turgeon B."/>
            <person name="Goodwin S."/>
            <person name="Spatafora J."/>
            <person name="Crous P."/>
            <person name="Grigoriev I."/>
        </authorList>
    </citation>
    <scope>NUCLEOTIDE SEQUENCE</scope>
    <source>
        <strain evidence="2">ATCC 36951</strain>
    </source>
</reference>
<feature type="region of interest" description="Disordered" evidence="1">
    <location>
        <begin position="180"/>
        <end position="226"/>
    </location>
</feature>
<dbReference type="RefSeq" id="XP_033662548.1">
    <property type="nucleotide sequence ID" value="XM_033808856.1"/>
</dbReference>
<evidence type="ECO:0000313" key="3">
    <source>
        <dbReference type="Proteomes" id="UP000799537"/>
    </source>
</evidence>
<feature type="compositionally biased region" description="Low complexity" evidence="1">
    <location>
        <begin position="1"/>
        <end position="10"/>
    </location>
</feature>
<evidence type="ECO:0000313" key="2">
    <source>
        <dbReference type="EMBL" id="KAF2161659.1"/>
    </source>
</evidence>
<feature type="region of interest" description="Disordered" evidence="1">
    <location>
        <begin position="1"/>
        <end position="38"/>
    </location>
</feature>
<proteinExistence type="predicted"/>
<dbReference type="AlphaFoldDB" id="A0A6A6C7E8"/>